<dbReference type="Proteomes" id="UP001189663">
    <property type="component" value="Unassembled WGS sequence"/>
</dbReference>
<gene>
    <name evidence="2" type="ORF">LMG18096_04361</name>
</gene>
<dbReference type="AlphaFoldDB" id="A0ABC8QKN3"/>
<sequence length="412" mass="45780">MPITAAPILDQLLSDRLVSQEHHDLARQRLDALPNEPYSNAGEALIWLRTEDILSDSDLEEIETLSVSQAGFAGNAARIEAVGQLHVAVQRHAEAYVKETLKQSDKAMLDAMFPGPRWLWLCGGAVLAVAAGWYVFAPDATPGCDDSRVQQAFRSAMFTRSTKDPFGAAKDLSSDLLSARFSDVKELGYIKEERSRGCTATVKVGDLTVPMGYSVSPTGERGEMMVKGEDLRVLRARYRQIDERLGQPVGALRLSTAFTQGVNDYTKQTRPLQQDAFDVQRKRMREMRGEPPETDTRTVRNVQPLNNCTALGNGKWSCRVQAEYRDIVMSALGQSEWQVMEGDFDFIQDRDNWRVGDGFARQYMNATVRSRVATLKSDEAAERLEEIQKAKATQVLSSSQQQEGSPASAPKP</sequence>
<feature type="compositionally biased region" description="Polar residues" evidence="1">
    <location>
        <begin position="394"/>
        <end position="405"/>
    </location>
</feature>
<organism evidence="2 3">
    <name type="scientific">Ralstonia holmesii</name>
    <dbReference type="NCBI Taxonomy" id="3058602"/>
    <lineage>
        <taxon>Bacteria</taxon>
        <taxon>Pseudomonadati</taxon>
        <taxon>Pseudomonadota</taxon>
        <taxon>Betaproteobacteria</taxon>
        <taxon>Burkholderiales</taxon>
        <taxon>Burkholderiaceae</taxon>
        <taxon>Ralstonia</taxon>
    </lineage>
</organism>
<protein>
    <submittedName>
        <fullName evidence="2">Uncharacterized protein</fullName>
    </submittedName>
</protein>
<accession>A0ABC8QKN3</accession>
<reference evidence="2 3" key="1">
    <citation type="submission" date="2023-07" db="EMBL/GenBank/DDBJ databases">
        <authorList>
            <person name="Peeters C."/>
        </authorList>
    </citation>
    <scope>NUCLEOTIDE SEQUENCE [LARGE SCALE GENOMIC DNA]</scope>
    <source>
        <strain evidence="2 3">LMG 18096</strain>
    </source>
</reference>
<name>A0ABC8QKN3_9RALS</name>
<evidence type="ECO:0000256" key="1">
    <source>
        <dbReference type="SAM" id="MobiDB-lite"/>
    </source>
</evidence>
<dbReference type="RefSeq" id="WP_316684647.1">
    <property type="nucleotide sequence ID" value="NZ_CATZAT010000014.1"/>
</dbReference>
<evidence type="ECO:0000313" key="2">
    <source>
        <dbReference type="EMBL" id="CAJ0803902.1"/>
    </source>
</evidence>
<keyword evidence="3" id="KW-1185">Reference proteome</keyword>
<comment type="caution">
    <text evidence="2">The sequence shown here is derived from an EMBL/GenBank/DDBJ whole genome shotgun (WGS) entry which is preliminary data.</text>
</comment>
<proteinExistence type="predicted"/>
<feature type="region of interest" description="Disordered" evidence="1">
    <location>
        <begin position="391"/>
        <end position="412"/>
    </location>
</feature>
<dbReference type="EMBL" id="CATZAT010000014">
    <property type="protein sequence ID" value="CAJ0803902.1"/>
    <property type="molecule type" value="Genomic_DNA"/>
</dbReference>
<evidence type="ECO:0000313" key="3">
    <source>
        <dbReference type="Proteomes" id="UP001189663"/>
    </source>
</evidence>